<dbReference type="EMBL" id="BAAAPU010000011">
    <property type="protein sequence ID" value="GAA1992739.1"/>
    <property type="molecule type" value="Genomic_DNA"/>
</dbReference>
<protein>
    <recommendedName>
        <fullName evidence="4">DUF998 domain-containing protein</fullName>
    </recommendedName>
</protein>
<keyword evidence="1" id="KW-0812">Transmembrane</keyword>
<keyword evidence="1" id="KW-0472">Membrane</keyword>
<evidence type="ECO:0008006" key="4">
    <source>
        <dbReference type="Google" id="ProtNLM"/>
    </source>
</evidence>
<keyword evidence="1" id="KW-1133">Transmembrane helix</keyword>
<name>A0ABP5E9Q0_9MICO</name>
<evidence type="ECO:0000313" key="3">
    <source>
        <dbReference type="Proteomes" id="UP001500013"/>
    </source>
</evidence>
<organism evidence="2 3">
    <name type="scientific">Terrabacter lapilli</name>
    <dbReference type="NCBI Taxonomy" id="436231"/>
    <lineage>
        <taxon>Bacteria</taxon>
        <taxon>Bacillati</taxon>
        <taxon>Actinomycetota</taxon>
        <taxon>Actinomycetes</taxon>
        <taxon>Micrococcales</taxon>
        <taxon>Intrasporangiaceae</taxon>
        <taxon>Terrabacter</taxon>
    </lineage>
</organism>
<reference evidence="3" key="1">
    <citation type="journal article" date="2019" name="Int. J. Syst. Evol. Microbiol.">
        <title>The Global Catalogue of Microorganisms (GCM) 10K type strain sequencing project: providing services to taxonomists for standard genome sequencing and annotation.</title>
        <authorList>
            <consortium name="The Broad Institute Genomics Platform"/>
            <consortium name="The Broad Institute Genome Sequencing Center for Infectious Disease"/>
            <person name="Wu L."/>
            <person name="Ma J."/>
        </authorList>
    </citation>
    <scope>NUCLEOTIDE SEQUENCE [LARGE SCALE GENOMIC DNA]</scope>
    <source>
        <strain evidence="3">JCM 15628</strain>
    </source>
</reference>
<dbReference type="RefSeq" id="WP_344066652.1">
    <property type="nucleotide sequence ID" value="NZ_BAAAPU010000011.1"/>
</dbReference>
<comment type="caution">
    <text evidence="2">The sequence shown here is derived from an EMBL/GenBank/DDBJ whole genome shotgun (WGS) entry which is preliminary data.</text>
</comment>
<sequence>MNANQPDEVAAAEAVLARTEQLRRVARRDAKGLAVPLFVLGVLTLGYAVVSYVELDVIASDLGPGQSRAATDTELRLGQLADTYWGLAGAVGLLVIGIWLGVRSRRLGAGAGAGAWVAGGVGLFLLATVGLPFSPLATVVGMVGFMAPTAFIGIALLLIAWRRHDGRLAVWTVVFGVVVTMAHLGFFTNRLGDLLRVTGQADDVDVDVVVQADLAVLAVVGLVLVGAAVRNRRAGAAPGHVDELVVS</sequence>
<feature type="transmembrane region" description="Helical" evidence="1">
    <location>
        <begin position="114"/>
        <end position="133"/>
    </location>
</feature>
<feature type="transmembrane region" description="Helical" evidence="1">
    <location>
        <begin position="168"/>
        <end position="188"/>
    </location>
</feature>
<feature type="transmembrane region" description="Helical" evidence="1">
    <location>
        <begin position="208"/>
        <end position="229"/>
    </location>
</feature>
<keyword evidence="3" id="KW-1185">Reference proteome</keyword>
<proteinExistence type="predicted"/>
<feature type="transmembrane region" description="Helical" evidence="1">
    <location>
        <begin position="84"/>
        <end position="102"/>
    </location>
</feature>
<feature type="transmembrane region" description="Helical" evidence="1">
    <location>
        <begin position="33"/>
        <end position="53"/>
    </location>
</feature>
<gene>
    <name evidence="2" type="ORF">GCM10009817_38640</name>
</gene>
<evidence type="ECO:0000256" key="1">
    <source>
        <dbReference type="SAM" id="Phobius"/>
    </source>
</evidence>
<dbReference type="Proteomes" id="UP001500013">
    <property type="component" value="Unassembled WGS sequence"/>
</dbReference>
<evidence type="ECO:0000313" key="2">
    <source>
        <dbReference type="EMBL" id="GAA1992739.1"/>
    </source>
</evidence>
<accession>A0ABP5E9Q0</accession>
<feature type="transmembrane region" description="Helical" evidence="1">
    <location>
        <begin position="139"/>
        <end position="161"/>
    </location>
</feature>